<comment type="caution">
    <text evidence="5">The sequence shown here is derived from an EMBL/GenBank/DDBJ whole genome shotgun (WGS) entry which is preliminary data.</text>
</comment>
<dbReference type="InterPro" id="IPR004089">
    <property type="entry name" value="MCPsignal_dom"/>
</dbReference>
<keyword evidence="3" id="KW-0812">Transmembrane</keyword>
<dbReference type="Pfam" id="PF00015">
    <property type="entry name" value="MCPsignal"/>
    <property type="match status" value="1"/>
</dbReference>
<dbReference type="PANTHER" id="PTHR32089">
    <property type="entry name" value="METHYL-ACCEPTING CHEMOTAXIS PROTEIN MCPB"/>
    <property type="match status" value="1"/>
</dbReference>
<keyword evidence="6" id="KW-1185">Reference proteome</keyword>
<keyword evidence="3" id="KW-0472">Membrane</keyword>
<feature type="transmembrane region" description="Helical" evidence="3">
    <location>
        <begin position="12"/>
        <end position="30"/>
    </location>
</feature>
<dbReference type="InterPro" id="IPR009875">
    <property type="entry name" value="PilZ_domain"/>
</dbReference>
<feature type="domain" description="Methyl-accepting transducer" evidence="4">
    <location>
        <begin position="106"/>
        <end position="356"/>
    </location>
</feature>
<dbReference type="EMBL" id="JBHUIP010000005">
    <property type="protein sequence ID" value="MFD2262769.1"/>
    <property type="molecule type" value="Genomic_DNA"/>
</dbReference>
<name>A0ABW5DSA6_9PROT</name>
<evidence type="ECO:0000256" key="1">
    <source>
        <dbReference type="ARBA" id="ARBA00023224"/>
    </source>
</evidence>
<keyword evidence="1 2" id="KW-0807">Transducer</keyword>
<accession>A0ABW5DSA6</accession>
<organism evidence="5 6">
    <name type="scientific">Lacibacterium aquatile</name>
    <dbReference type="NCBI Taxonomy" id="1168082"/>
    <lineage>
        <taxon>Bacteria</taxon>
        <taxon>Pseudomonadati</taxon>
        <taxon>Pseudomonadota</taxon>
        <taxon>Alphaproteobacteria</taxon>
        <taxon>Rhodospirillales</taxon>
        <taxon>Rhodospirillaceae</taxon>
    </lineage>
</organism>
<proteinExistence type="predicted"/>
<evidence type="ECO:0000256" key="3">
    <source>
        <dbReference type="SAM" id="Phobius"/>
    </source>
</evidence>
<evidence type="ECO:0000313" key="6">
    <source>
        <dbReference type="Proteomes" id="UP001597295"/>
    </source>
</evidence>
<dbReference type="SUPFAM" id="SSF141371">
    <property type="entry name" value="PilZ domain-like"/>
    <property type="match status" value="1"/>
</dbReference>
<protein>
    <submittedName>
        <fullName evidence="5">Methyl-accepting chemotaxis protein</fullName>
    </submittedName>
</protein>
<dbReference type="PANTHER" id="PTHR32089:SF112">
    <property type="entry name" value="LYSOZYME-LIKE PROTEIN-RELATED"/>
    <property type="match status" value="1"/>
</dbReference>
<dbReference type="Pfam" id="PF07238">
    <property type="entry name" value="PilZ"/>
    <property type="match status" value="1"/>
</dbReference>
<dbReference type="Proteomes" id="UP001597295">
    <property type="component" value="Unassembled WGS sequence"/>
</dbReference>
<evidence type="ECO:0000259" key="4">
    <source>
        <dbReference type="PROSITE" id="PS50111"/>
    </source>
</evidence>
<dbReference type="SUPFAM" id="SSF58104">
    <property type="entry name" value="Methyl-accepting chemotaxis protein (MCP) signaling domain"/>
    <property type="match status" value="1"/>
</dbReference>
<keyword evidence="3" id="KW-1133">Transmembrane helix</keyword>
<sequence length="470" mass="48258">MIRSLSLNTQILLGPSLGLLGILLLSLGALLGWGGWVVAVGIVIGFAGLGVAFLHAIPAVRSQGSEITVLRDAMGEAERALTEQTGELEEAETLRRQTLQTMADRIEHETQAAVGRVAERSSRMDADAKVMAVSIGKVSGNVQSVSAAASQALSNAEAVAAATAELGGSVREIGQQVVHATEATREAVATGQTTETAINDLSQAVSRIGEIALLIQNIAAQTNLLALNATIEAARAGEAGKGFAVVAGEVKNLASQTAHSTEEINRTLNDVRSVSAQVIELVQRTGQQVLRIDEVASAIAVAIEEQMAATNEISRNVAETASAARLVATEIASVSSEANQTGAIASDVQQVAQAVAGDIADLRGAIVRAVRDSSEIVNRRETPRYPADQVCDLKVGGSTQSARISNVSRGGAMLTTSGKLPAGTRATLVLSGGDSVEFTVTGVSDGRLHIAFAAGGQALKSLLAARGVAA</sequence>
<dbReference type="PROSITE" id="PS50111">
    <property type="entry name" value="CHEMOTAXIS_TRANSDUC_2"/>
    <property type="match status" value="1"/>
</dbReference>
<reference evidence="6" key="1">
    <citation type="journal article" date="2019" name="Int. J. Syst. Evol. Microbiol.">
        <title>The Global Catalogue of Microorganisms (GCM) 10K type strain sequencing project: providing services to taxonomists for standard genome sequencing and annotation.</title>
        <authorList>
            <consortium name="The Broad Institute Genomics Platform"/>
            <consortium name="The Broad Institute Genome Sequencing Center for Infectious Disease"/>
            <person name="Wu L."/>
            <person name="Ma J."/>
        </authorList>
    </citation>
    <scope>NUCLEOTIDE SEQUENCE [LARGE SCALE GENOMIC DNA]</scope>
    <source>
        <strain evidence="6">CGMCC 1.19062</strain>
    </source>
</reference>
<evidence type="ECO:0000256" key="2">
    <source>
        <dbReference type="PROSITE-ProRule" id="PRU00284"/>
    </source>
</evidence>
<dbReference type="Gene3D" id="1.10.287.950">
    <property type="entry name" value="Methyl-accepting chemotaxis protein"/>
    <property type="match status" value="1"/>
</dbReference>
<dbReference type="SMART" id="SM00283">
    <property type="entry name" value="MA"/>
    <property type="match status" value="1"/>
</dbReference>
<dbReference type="RefSeq" id="WP_379875736.1">
    <property type="nucleotide sequence ID" value="NZ_JBHUIP010000005.1"/>
</dbReference>
<gene>
    <name evidence="5" type="ORF">ACFSM5_07700</name>
</gene>
<evidence type="ECO:0000313" key="5">
    <source>
        <dbReference type="EMBL" id="MFD2262769.1"/>
    </source>
</evidence>
<feature type="transmembrane region" description="Helical" evidence="3">
    <location>
        <begin position="36"/>
        <end position="57"/>
    </location>
</feature>